<dbReference type="Proteomes" id="UP000829476">
    <property type="component" value="Chromosome"/>
</dbReference>
<reference evidence="11 12" key="1">
    <citation type="journal article" date="2018" name="Int. J. Syst. Evol. Microbiol.">
        <title>Zhouia spongiae sp. nov., isolated from a marine sponge.</title>
        <authorList>
            <person name="Zhuang L."/>
            <person name="Lin B."/>
            <person name="Qin F."/>
            <person name="Luo L."/>
        </authorList>
    </citation>
    <scope>NUCLEOTIDE SEQUENCE [LARGE SCALE GENOMIC DNA]</scope>
    <source>
        <strain evidence="11 12">HN-Y44</strain>
    </source>
</reference>
<comment type="subcellular location">
    <subcellularLocation>
        <location evidence="1 9">Cell membrane</location>
        <topology evidence="1 9">Multi-pass membrane protein</topology>
    </subcellularLocation>
</comment>
<dbReference type="InterPro" id="IPR045324">
    <property type="entry name" value="Small_multidrug_res"/>
</dbReference>
<dbReference type="Gene3D" id="1.10.3730.20">
    <property type="match status" value="1"/>
</dbReference>
<protein>
    <recommendedName>
        <fullName evidence="8">Guanidinium exporter</fullName>
    </recommendedName>
</protein>
<evidence type="ECO:0000256" key="9">
    <source>
        <dbReference type="RuleBase" id="RU003942"/>
    </source>
</evidence>
<keyword evidence="3" id="KW-1003">Cell membrane</keyword>
<accession>A0ABY3YR43</accession>
<evidence type="ECO:0000256" key="10">
    <source>
        <dbReference type="SAM" id="Phobius"/>
    </source>
</evidence>
<feature type="transmembrane region" description="Helical" evidence="10">
    <location>
        <begin position="30"/>
        <end position="50"/>
    </location>
</feature>
<keyword evidence="12" id="KW-1185">Reference proteome</keyword>
<evidence type="ECO:0000256" key="6">
    <source>
        <dbReference type="ARBA" id="ARBA00023136"/>
    </source>
</evidence>
<keyword evidence="4 9" id="KW-0812">Transmembrane</keyword>
<feature type="transmembrane region" description="Helical" evidence="10">
    <location>
        <begin position="85"/>
        <end position="103"/>
    </location>
</feature>
<dbReference type="RefSeq" id="WP_242938680.1">
    <property type="nucleotide sequence ID" value="NZ_CP094326.1"/>
</dbReference>
<dbReference type="EMBL" id="CP094326">
    <property type="protein sequence ID" value="UNZ00313.1"/>
    <property type="molecule type" value="Genomic_DNA"/>
</dbReference>
<dbReference type="PANTHER" id="PTHR30561">
    <property type="entry name" value="SMR FAMILY PROTON-DEPENDENT DRUG EFFLUX TRANSPORTER SUGE"/>
    <property type="match status" value="1"/>
</dbReference>
<evidence type="ECO:0000313" key="12">
    <source>
        <dbReference type="Proteomes" id="UP000829476"/>
    </source>
</evidence>
<comment type="similarity">
    <text evidence="7">Belongs to the drug/metabolite transporter (DMT) superfamily. Small multidrug resistance (SMR) (TC 2.A.7.1) family. Gdx/SugE subfamily.</text>
</comment>
<sequence length="104" mass="10983">MNWVYLVLAGLFEIGWPLGLKLSQTMSSKILGIAIAIVSMLLSGILLWFAQKTIPIGTAYAVWTGIGAVGTLIIGILYFGDSASVLKLLSASLIVIGIVGLKFT</sequence>
<evidence type="ECO:0000256" key="1">
    <source>
        <dbReference type="ARBA" id="ARBA00004651"/>
    </source>
</evidence>
<evidence type="ECO:0000256" key="5">
    <source>
        <dbReference type="ARBA" id="ARBA00022989"/>
    </source>
</evidence>
<name>A0ABY3YR43_9FLAO</name>
<dbReference type="InterPro" id="IPR000390">
    <property type="entry name" value="Small_drug/metabolite_transptr"/>
</dbReference>
<evidence type="ECO:0000313" key="11">
    <source>
        <dbReference type="EMBL" id="UNZ00313.1"/>
    </source>
</evidence>
<keyword evidence="5 10" id="KW-1133">Transmembrane helix</keyword>
<dbReference type="Pfam" id="PF00893">
    <property type="entry name" value="Multi_Drug_Res"/>
    <property type="match status" value="1"/>
</dbReference>
<dbReference type="SUPFAM" id="SSF103481">
    <property type="entry name" value="Multidrug resistance efflux transporter EmrE"/>
    <property type="match status" value="1"/>
</dbReference>
<evidence type="ECO:0000256" key="3">
    <source>
        <dbReference type="ARBA" id="ARBA00022475"/>
    </source>
</evidence>
<proteinExistence type="inferred from homology"/>
<keyword evidence="6 10" id="KW-0472">Membrane</keyword>
<evidence type="ECO:0000256" key="8">
    <source>
        <dbReference type="ARBA" id="ARBA00039168"/>
    </source>
</evidence>
<organism evidence="11 12">
    <name type="scientific">Zhouia spongiae</name>
    <dbReference type="NCBI Taxonomy" id="2202721"/>
    <lineage>
        <taxon>Bacteria</taxon>
        <taxon>Pseudomonadati</taxon>
        <taxon>Bacteroidota</taxon>
        <taxon>Flavobacteriia</taxon>
        <taxon>Flavobacteriales</taxon>
        <taxon>Flavobacteriaceae</taxon>
        <taxon>Zhouia</taxon>
    </lineage>
</organism>
<evidence type="ECO:0000256" key="7">
    <source>
        <dbReference type="ARBA" id="ARBA00038151"/>
    </source>
</evidence>
<keyword evidence="2" id="KW-0813">Transport</keyword>
<feature type="transmembrane region" description="Helical" evidence="10">
    <location>
        <begin position="57"/>
        <end position="79"/>
    </location>
</feature>
<dbReference type="PANTHER" id="PTHR30561:SF0">
    <property type="entry name" value="GUANIDINIUM EXPORTER"/>
    <property type="match status" value="1"/>
</dbReference>
<evidence type="ECO:0000256" key="4">
    <source>
        <dbReference type="ARBA" id="ARBA00022692"/>
    </source>
</evidence>
<gene>
    <name evidence="11" type="ORF">MQE36_08230</name>
</gene>
<dbReference type="InterPro" id="IPR037185">
    <property type="entry name" value="EmrE-like"/>
</dbReference>
<evidence type="ECO:0000256" key="2">
    <source>
        <dbReference type="ARBA" id="ARBA00022448"/>
    </source>
</evidence>